<dbReference type="InterPro" id="IPR050559">
    <property type="entry name" value="P-Pant_transferase_sf"/>
</dbReference>
<dbReference type="GO" id="GO:0000287">
    <property type="term" value="F:magnesium ion binding"/>
    <property type="evidence" value="ECO:0007669"/>
    <property type="project" value="InterPro"/>
</dbReference>
<dbReference type="GO" id="GO:0005829">
    <property type="term" value="C:cytosol"/>
    <property type="evidence" value="ECO:0007669"/>
    <property type="project" value="TreeGrafter"/>
</dbReference>
<dbReference type="Pfam" id="PF01648">
    <property type="entry name" value="ACPS"/>
    <property type="match status" value="1"/>
</dbReference>
<evidence type="ECO:0000256" key="2">
    <source>
        <dbReference type="ARBA" id="ARBA00022679"/>
    </source>
</evidence>
<dbReference type="Proteomes" id="UP000652477">
    <property type="component" value="Unassembled WGS sequence"/>
</dbReference>
<dbReference type="GO" id="GO:0008897">
    <property type="term" value="F:holo-[acyl-carrier-protein] synthase activity"/>
    <property type="evidence" value="ECO:0007669"/>
    <property type="project" value="InterPro"/>
</dbReference>
<evidence type="ECO:0000313" key="5">
    <source>
        <dbReference type="Proteomes" id="UP000652477"/>
    </source>
</evidence>
<evidence type="ECO:0000256" key="1">
    <source>
        <dbReference type="ARBA" id="ARBA00010990"/>
    </source>
</evidence>
<dbReference type="InterPro" id="IPR037143">
    <property type="entry name" value="4-PPantetheinyl_Trfase_dom_sf"/>
</dbReference>
<dbReference type="EMBL" id="JACOPF010000002">
    <property type="protein sequence ID" value="MBC5689690.1"/>
    <property type="molecule type" value="Genomic_DNA"/>
</dbReference>
<dbReference type="PANTHER" id="PTHR12215:SF10">
    <property type="entry name" value="L-AMINOADIPATE-SEMIALDEHYDE DEHYDROGENASE-PHOSPHOPANTETHEINYL TRANSFERASE"/>
    <property type="match status" value="1"/>
</dbReference>
<dbReference type="SUPFAM" id="SSF56214">
    <property type="entry name" value="4'-phosphopantetheinyl transferase"/>
    <property type="match status" value="1"/>
</dbReference>
<organism evidence="4 5">
    <name type="scientific">Mediterraneibacter hominis</name>
    <dbReference type="NCBI Taxonomy" id="2763054"/>
    <lineage>
        <taxon>Bacteria</taxon>
        <taxon>Bacillati</taxon>
        <taxon>Bacillota</taxon>
        <taxon>Clostridia</taxon>
        <taxon>Lachnospirales</taxon>
        <taxon>Lachnospiraceae</taxon>
        <taxon>Mediterraneibacter</taxon>
    </lineage>
</organism>
<evidence type="ECO:0000259" key="3">
    <source>
        <dbReference type="Pfam" id="PF01648"/>
    </source>
</evidence>
<dbReference type="RefSeq" id="WP_186876345.1">
    <property type="nucleotide sequence ID" value="NZ_JACOPF010000002.1"/>
</dbReference>
<keyword evidence="2 4" id="KW-0808">Transferase</keyword>
<accession>A0A923LK03</accession>
<comment type="caution">
    <text evidence="4">The sequence shown here is derived from an EMBL/GenBank/DDBJ whole genome shotgun (WGS) entry which is preliminary data.</text>
</comment>
<name>A0A923LK03_9FIRM</name>
<dbReference type="GO" id="GO:0019878">
    <property type="term" value="P:lysine biosynthetic process via aminoadipic acid"/>
    <property type="evidence" value="ECO:0007669"/>
    <property type="project" value="TreeGrafter"/>
</dbReference>
<keyword evidence="5" id="KW-1185">Reference proteome</keyword>
<protein>
    <submittedName>
        <fullName evidence="4">4'-phosphopantetheinyl transferase superfamily protein</fullName>
    </submittedName>
</protein>
<proteinExistence type="inferred from homology"/>
<dbReference type="PANTHER" id="PTHR12215">
    <property type="entry name" value="PHOSPHOPANTETHEINE TRANSFERASE"/>
    <property type="match status" value="1"/>
</dbReference>
<sequence>MVKAWVADIRPLLDEGCYKRYYEVLPSFRQEKADKIKRKLNKAQSVGVWSLWEKIKKEYQLPEDSNFNLSHSGFFVMCAAELEKKVDVQVGCDIEQIREANLKMAHRYFCPAEYKRIIEAADRQQQNEVFFRYWVLKESFMKATRKGMALALDTFEIFLGTPAMLINKPADFTDSYYYREYEIEGEPYKMAVCSTQEDIDSKIRTEFKL</sequence>
<reference evidence="4" key="1">
    <citation type="submission" date="2020-08" db="EMBL/GenBank/DDBJ databases">
        <title>Genome public.</title>
        <authorList>
            <person name="Liu C."/>
            <person name="Sun Q."/>
        </authorList>
    </citation>
    <scope>NUCLEOTIDE SEQUENCE</scope>
    <source>
        <strain evidence="4">NSJ-55</strain>
    </source>
</reference>
<feature type="domain" description="4'-phosphopantetheinyl transferase" evidence="3">
    <location>
        <begin position="89"/>
        <end position="193"/>
    </location>
</feature>
<dbReference type="Gene3D" id="3.90.470.20">
    <property type="entry name" value="4'-phosphopantetheinyl transferase domain"/>
    <property type="match status" value="2"/>
</dbReference>
<dbReference type="InterPro" id="IPR008278">
    <property type="entry name" value="4-PPantetheinyl_Trfase_dom"/>
</dbReference>
<evidence type="ECO:0000313" key="4">
    <source>
        <dbReference type="EMBL" id="MBC5689690.1"/>
    </source>
</evidence>
<comment type="similarity">
    <text evidence="1">Belongs to the P-Pant transferase superfamily. Gsp/Sfp/HetI/AcpT family.</text>
</comment>
<gene>
    <name evidence="4" type="ORF">H8S37_12240</name>
</gene>
<dbReference type="AlphaFoldDB" id="A0A923LK03"/>